<dbReference type="RefSeq" id="WP_156635141.1">
    <property type="nucleotide sequence ID" value="NZ_CACRTL010000008.1"/>
</dbReference>
<protein>
    <submittedName>
        <fullName evidence="2">Uncharacterized protein</fullName>
    </submittedName>
</protein>
<reference evidence="2" key="1">
    <citation type="submission" date="2019-11" db="EMBL/GenBank/DDBJ databases">
        <authorList>
            <person name="Feng L."/>
        </authorList>
    </citation>
    <scope>NUCLEOTIDE SEQUENCE</scope>
    <source>
        <strain evidence="2">CramosumLFYP8</strain>
    </source>
</reference>
<keyword evidence="1" id="KW-0732">Signal</keyword>
<evidence type="ECO:0000256" key="1">
    <source>
        <dbReference type="SAM" id="SignalP"/>
    </source>
</evidence>
<accession>A0A6N2Y2D9</accession>
<proteinExistence type="predicted"/>
<dbReference type="AlphaFoldDB" id="A0A6N2Y2D9"/>
<sequence length="210" mass="23903">MRNIKKITIALLTIMLLIPCTMNNASAQESVSNRFIELIDGIFSNSLNYDVINTSGFSVKDNFIEENRKLYENLDYSSISENFMNNNLTISSIPDMSQTRVSEAKSLTKNYYHSYRPSNFQKIEFEMQCYAVIRVNDATGVITSFSGPSVSLIWSNVGMYCIVNPHNVSTSYSWGSSTHRSITFNYRYALSVQDDGQTYISPTYEKTIRS</sequence>
<dbReference type="EMBL" id="CACRTL010000008">
    <property type="protein sequence ID" value="VYT59920.1"/>
    <property type="molecule type" value="Genomic_DNA"/>
</dbReference>
<evidence type="ECO:0000313" key="2">
    <source>
        <dbReference type="EMBL" id="VYT59920.1"/>
    </source>
</evidence>
<name>A0A6N2Y2D9_9FIRM</name>
<gene>
    <name evidence="2" type="ORF">CRLFYP8_01382</name>
</gene>
<feature type="signal peptide" evidence="1">
    <location>
        <begin position="1"/>
        <end position="27"/>
    </location>
</feature>
<feature type="chain" id="PRO_5026787862" evidence="1">
    <location>
        <begin position="28"/>
        <end position="210"/>
    </location>
</feature>
<organism evidence="2">
    <name type="scientific">Thomasclavelia ramosa</name>
    <dbReference type="NCBI Taxonomy" id="1547"/>
    <lineage>
        <taxon>Bacteria</taxon>
        <taxon>Bacillati</taxon>
        <taxon>Bacillota</taxon>
        <taxon>Erysipelotrichia</taxon>
        <taxon>Erysipelotrichales</taxon>
        <taxon>Coprobacillaceae</taxon>
        <taxon>Thomasclavelia</taxon>
    </lineage>
</organism>